<dbReference type="AlphaFoldDB" id="A0A8S1E3S4"/>
<dbReference type="PROSITE" id="PS00280">
    <property type="entry name" value="BPTI_KUNITZ_1"/>
    <property type="match status" value="2"/>
</dbReference>
<comment type="caution">
    <text evidence="3">The sequence shown here is derived from an EMBL/GenBank/DDBJ whole genome shotgun (WGS) entry which is preliminary data.</text>
</comment>
<feature type="signal peptide" evidence="1">
    <location>
        <begin position="1"/>
        <end position="18"/>
    </location>
</feature>
<proteinExistence type="predicted"/>
<evidence type="ECO:0000313" key="4">
    <source>
        <dbReference type="Proteomes" id="UP000494206"/>
    </source>
</evidence>
<organism evidence="3 4">
    <name type="scientific">Caenorhabditis bovis</name>
    <dbReference type="NCBI Taxonomy" id="2654633"/>
    <lineage>
        <taxon>Eukaryota</taxon>
        <taxon>Metazoa</taxon>
        <taxon>Ecdysozoa</taxon>
        <taxon>Nematoda</taxon>
        <taxon>Chromadorea</taxon>
        <taxon>Rhabditida</taxon>
        <taxon>Rhabditina</taxon>
        <taxon>Rhabditomorpha</taxon>
        <taxon>Rhabditoidea</taxon>
        <taxon>Rhabditidae</taxon>
        <taxon>Peloderinae</taxon>
        <taxon>Caenorhabditis</taxon>
    </lineage>
</organism>
<dbReference type="InterPro" id="IPR036880">
    <property type="entry name" value="Kunitz_BPTI_sf"/>
</dbReference>
<dbReference type="InterPro" id="IPR052861">
    <property type="entry name" value="BPTI/Kunitz_domain"/>
</dbReference>
<keyword evidence="4" id="KW-1185">Reference proteome</keyword>
<sequence length="355" mass="39639">MLNSILCLSTLLIFRVTAVSMPGRCLEPLHRGIDECTNSSTIRYWMDGSTEHCLAFNYTGCGGNRNNFETYRQCRNCLPLDYISCPLASGKIKSSDGSVTCGKRKRRGARDPEPEHVCDGPNSYCAQGAFFGVCCDKSIREKLNNDYEPTIDCGPNRQKYQVQERDYNIVIMSKLIILLYFVGFSLSIDFRDECTLPIHFGLTDCNNQSSIRYHLNPATADCLAFKYSGCGGNANNFETQADCQMNCIPMDYFKCPGDSKVVPNKDKTSYCTAEKECDGPNSYCSMGAFSGLCCDNAARDKSNQDYADECGPNQTKYKVDRGGYESILFGKTCDSNFCPDGYQCQQGNYYAYCCK</sequence>
<dbReference type="OrthoDB" id="4473401at2759"/>
<dbReference type="GO" id="GO:0004867">
    <property type="term" value="F:serine-type endopeptidase inhibitor activity"/>
    <property type="evidence" value="ECO:0007669"/>
    <property type="project" value="InterPro"/>
</dbReference>
<dbReference type="InterPro" id="IPR020901">
    <property type="entry name" value="Prtase_inh_Kunz-CS"/>
</dbReference>
<dbReference type="PANTHER" id="PTHR47248:SF1">
    <property type="entry name" value="BPTI_KUNITZ INHIBITOR DOMAIN-CONTAINING PROTEIN"/>
    <property type="match status" value="1"/>
</dbReference>
<protein>
    <recommendedName>
        <fullName evidence="2">BPTI/Kunitz inhibitor domain-containing protein</fullName>
    </recommendedName>
</protein>
<dbReference type="Gene3D" id="4.10.410.10">
    <property type="entry name" value="Pancreatic trypsin inhibitor Kunitz domain"/>
    <property type="match status" value="2"/>
</dbReference>
<dbReference type="PANTHER" id="PTHR47248">
    <property type="entry name" value="PROTEIN CBG06772"/>
    <property type="match status" value="1"/>
</dbReference>
<feature type="domain" description="BPTI/Kunitz inhibitor" evidence="2">
    <location>
        <begin position="25"/>
        <end position="78"/>
    </location>
</feature>
<keyword evidence="1" id="KW-0732">Signal</keyword>
<dbReference type="PRINTS" id="PR00759">
    <property type="entry name" value="BASICPTASE"/>
</dbReference>
<dbReference type="SUPFAM" id="SSF57362">
    <property type="entry name" value="BPTI-like"/>
    <property type="match status" value="2"/>
</dbReference>
<evidence type="ECO:0000256" key="1">
    <source>
        <dbReference type="SAM" id="SignalP"/>
    </source>
</evidence>
<dbReference type="PROSITE" id="PS50279">
    <property type="entry name" value="BPTI_KUNITZ_2"/>
    <property type="match status" value="2"/>
</dbReference>
<dbReference type="SMART" id="SM00131">
    <property type="entry name" value="KU"/>
    <property type="match status" value="2"/>
</dbReference>
<dbReference type="EMBL" id="CADEPM010000001">
    <property type="protein sequence ID" value="CAB3398254.1"/>
    <property type="molecule type" value="Genomic_DNA"/>
</dbReference>
<feature type="domain" description="BPTI/Kunitz inhibitor" evidence="2">
    <location>
        <begin position="194"/>
        <end position="247"/>
    </location>
</feature>
<evidence type="ECO:0000259" key="2">
    <source>
        <dbReference type="PROSITE" id="PS50279"/>
    </source>
</evidence>
<dbReference type="InterPro" id="IPR002223">
    <property type="entry name" value="Kunitz_BPTI"/>
</dbReference>
<dbReference type="Pfam" id="PF00014">
    <property type="entry name" value="Kunitz_BPTI"/>
    <property type="match status" value="2"/>
</dbReference>
<gene>
    <name evidence="3" type="ORF">CBOVIS_LOCUS1545</name>
</gene>
<name>A0A8S1E3S4_9PELO</name>
<accession>A0A8S1E3S4</accession>
<dbReference type="CDD" id="cd00109">
    <property type="entry name" value="Kunitz-type"/>
    <property type="match status" value="2"/>
</dbReference>
<feature type="chain" id="PRO_5035812089" description="BPTI/Kunitz inhibitor domain-containing protein" evidence="1">
    <location>
        <begin position="19"/>
        <end position="355"/>
    </location>
</feature>
<evidence type="ECO:0000313" key="3">
    <source>
        <dbReference type="EMBL" id="CAB3398254.1"/>
    </source>
</evidence>
<dbReference type="Proteomes" id="UP000494206">
    <property type="component" value="Unassembled WGS sequence"/>
</dbReference>
<reference evidence="3 4" key="1">
    <citation type="submission" date="2020-04" db="EMBL/GenBank/DDBJ databases">
        <authorList>
            <person name="Laetsch R D."/>
            <person name="Stevens L."/>
            <person name="Kumar S."/>
            <person name="Blaxter L. M."/>
        </authorList>
    </citation>
    <scope>NUCLEOTIDE SEQUENCE [LARGE SCALE GENOMIC DNA]</scope>
</reference>